<dbReference type="Proteomes" id="UP001254759">
    <property type="component" value="Unassembled WGS sequence"/>
</dbReference>
<keyword evidence="3" id="KW-1185">Reference proteome</keyword>
<evidence type="ECO:0000313" key="3">
    <source>
        <dbReference type="Proteomes" id="UP001254759"/>
    </source>
</evidence>
<dbReference type="EMBL" id="JAVDTT010000002">
    <property type="protein sequence ID" value="MDR6841739.1"/>
    <property type="molecule type" value="Genomic_DNA"/>
</dbReference>
<comment type="caution">
    <text evidence="2">The sequence shown here is derived from an EMBL/GenBank/DDBJ whole genome shotgun (WGS) entry which is preliminary data.</text>
</comment>
<proteinExistence type="predicted"/>
<evidence type="ECO:0000313" key="2">
    <source>
        <dbReference type="EMBL" id="MDR6841739.1"/>
    </source>
</evidence>
<gene>
    <name evidence="2" type="ORF">J2W94_002024</name>
</gene>
<dbReference type="RefSeq" id="WP_310092802.1">
    <property type="nucleotide sequence ID" value="NZ_JAVDTT010000002.1"/>
</dbReference>
<feature type="transmembrane region" description="Helical" evidence="1">
    <location>
        <begin position="78"/>
        <end position="99"/>
    </location>
</feature>
<feature type="transmembrane region" description="Helical" evidence="1">
    <location>
        <begin position="48"/>
        <end position="66"/>
    </location>
</feature>
<keyword evidence="1" id="KW-0812">Transmembrane</keyword>
<organism evidence="2 3">
    <name type="scientific">Pseudoxanthomonas sacheonensis</name>
    <dbReference type="NCBI Taxonomy" id="443615"/>
    <lineage>
        <taxon>Bacteria</taxon>
        <taxon>Pseudomonadati</taxon>
        <taxon>Pseudomonadota</taxon>
        <taxon>Gammaproteobacteria</taxon>
        <taxon>Lysobacterales</taxon>
        <taxon>Lysobacteraceae</taxon>
        <taxon>Pseudoxanthomonas</taxon>
    </lineage>
</organism>
<sequence>MNIKTMIHMNERAAMRTLLLVQATTFLIGSVAHSGLLMAGYEHRQASIVEAVLALVLYAAAAMSWIKPAWTRSDALATQGVALLGTLIGMFTLFAGTGPSTGADIVYQLIVVALLVSGLGLANRMHGEPPTTAGRRGGGAPLAH</sequence>
<name>A0ABU1RSJ3_9GAMM</name>
<protein>
    <submittedName>
        <fullName evidence="2">Uncharacterized protein</fullName>
    </submittedName>
</protein>
<feature type="transmembrane region" description="Helical" evidence="1">
    <location>
        <begin position="105"/>
        <end position="122"/>
    </location>
</feature>
<keyword evidence="1" id="KW-1133">Transmembrane helix</keyword>
<reference evidence="2 3" key="1">
    <citation type="submission" date="2023-07" db="EMBL/GenBank/DDBJ databases">
        <title>Sorghum-associated microbial communities from plants grown in Nebraska, USA.</title>
        <authorList>
            <person name="Schachtman D."/>
        </authorList>
    </citation>
    <scope>NUCLEOTIDE SEQUENCE [LARGE SCALE GENOMIC DNA]</scope>
    <source>
        <strain evidence="2 3">BE107</strain>
    </source>
</reference>
<evidence type="ECO:0000256" key="1">
    <source>
        <dbReference type="SAM" id="Phobius"/>
    </source>
</evidence>
<accession>A0ABU1RSJ3</accession>
<keyword evidence="1" id="KW-0472">Membrane</keyword>